<evidence type="ECO:0000256" key="1">
    <source>
        <dbReference type="SAM" id="MobiDB-lite"/>
    </source>
</evidence>
<evidence type="ECO:0000313" key="3">
    <source>
        <dbReference type="Proteomes" id="UP000218209"/>
    </source>
</evidence>
<organism evidence="2 3">
    <name type="scientific">Porphyra umbilicalis</name>
    <name type="common">Purple laver</name>
    <name type="synonym">Red alga</name>
    <dbReference type="NCBI Taxonomy" id="2786"/>
    <lineage>
        <taxon>Eukaryota</taxon>
        <taxon>Rhodophyta</taxon>
        <taxon>Bangiophyceae</taxon>
        <taxon>Bangiales</taxon>
        <taxon>Bangiaceae</taxon>
        <taxon>Porphyra</taxon>
    </lineage>
</organism>
<feature type="region of interest" description="Disordered" evidence="1">
    <location>
        <begin position="72"/>
        <end position="103"/>
    </location>
</feature>
<feature type="region of interest" description="Disordered" evidence="1">
    <location>
        <begin position="1"/>
        <end position="37"/>
    </location>
</feature>
<gene>
    <name evidence="2" type="ORF">BU14_0225s0002</name>
</gene>
<evidence type="ECO:0000313" key="2">
    <source>
        <dbReference type="EMBL" id="OSX75685.1"/>
    </source>
</evidence>
<accession>A0A1X6P4K0</accession>
<proteinExistence type="predicted"/>
<sequence length="371" mass="36775">MGLQLGQPGHGRERLSSRETPCVRLPRRHGGRRRLGTDAAGHRCRRGRARIWGCDLIQLAGGGWSSTAPYGTGVASLSPRRRTRRGRRAPPIGGRSGGPPAGRAHRAVAAAAGYRVAADERRTLLGEAAAAAAASAAAGARVGVGREGGVDHQCAGDPRGGPWAPCGGDACGGLRAAALVGYLTLNGAGVAEGAEEPPRWLWLRSPRRAPPAAGEGEIDGDSSTGAHAEGAGGFADGVGGCADRVGGLDDVAATAAAVASAAEPLPPSLSPNVATTGLRVSWRAHRQRPVEPRHHLFGPRRSCGMLSLCGGGTTGAAAAAPAPSSLSPAEPYVFFAQDTIAGDASPLSPSGLGGGGGGSGGGGGGASSNGR</sequence>
<feature type="compositionally biased region" description="Gly residues" evidence="1">
    <location>
        <begin position="351"/>
        <end position="371"/>
    </location>
</feature>
<feature type="region of interest" description="Disordered" evidence="1">
    <location>
        <begin position="202"/>
        <end position="231"/>
    </location>
</feature>
<feature type="compositionally biased region" description="Basic residues" evidence="1">
    <location>
        <begin position="79"/>
        <end position="88"/>
    </location>
</feature>
<feature type="compositionally biased region" description="Basic residues" evidence="1">
    <location>
        <begin position="25"/>
        <end position="34"/>
    </location>
</feature>
<keyword evidence="3" id="KW-1185">Reference proteome</keyword>
<dbReference type="EMBL" id="KV918894">
    <property type="protein sequence ID" value="OSX75685.1"/>
    <property type="molecule type" value="Genomic_DNA"/>
</dbReference>
<protein>
    <submittedName>
        <fullName evidence="2">Uncharacterized protein</fullName>
    </submittedName>
</protein>
<reference evidence="2 3" key="1">
    <citation type="submission" date="2017-03" db="EMBL/GenBank/DDBJ databases">
        <title>WGS assembly of Porphyra umbilicalis.</title>
        <authorList>
            <person name="Brawley S.H."/>
            <person name="Blouin N.A."/>
            <person name="Ficko-Blean E."/>
            <person name="Wheeler G.L."/>
            <person name="Lohr M."/>
            <person name="Goodson H.V."/>
            <person name="Jenkins J.W."/>
            <person name="Blaby-Haas C.E."/>
            <person name="Helliwell K.E."/>
            <person name="Chan C."/>
            <person name="Marriage T."/>
            <person name="Bhattacharya D."/>
            <person name="Klein A.S."/>
            <person name="Badis Y."/>
            <person name="Brodie J."/>
            <person name="Cao Y."/>
            <person name="Collen J."/>
            <person name="Dittami S.M."/>
            <person name="Gachon C.M."/>
            <person name="Green B.R."/>
            <person name="Karpowicz S."/>
            <person name="Kim J.W."/>
            <person name="Kudahl U."/>
            <person name="Lin S."/>
            <person name="Michel G."/>
            <person name="Mittag M."/>
            <person name="Olson B.J."/>
            <person name="Pangilinan J."/>
            <person name="Peng Y."/>
            <person name="Qiu H."/>
            <person name="Shu S."/>
            <person name="Singer J.T."/>
            <person name="Smith A.G."/>
            <person name="Sprecher B.N."/>
            <person name="Wagner V."/>
            <person name="Wang W."/>
            <person name="Wang Z.-Y."/>
            <person name="Yan J."/>
            <person name="Yarish C."/>
            <person name="Zoeuner-Riek S."/>
            <person name="Zhuang Y."/>
            <person name="Zou Y."/>
            <person name="Lindquist E.A."/>
            <person name="Grimwood J."/>
            <person name="Barry K."/>
            <person name="Rokhsar D.S."/>
            <person name="Schmutz J."/>
            <person name="Stiller J.W."/>
            <person name="Grossman A.R."/>
            <person name="Prochnik S.E."/>
        </authorList>
    </citation>
    <scope>NUCLEOTIDE SEQUENCE [LARGE SCALE GENOMIC DNA]</scope>
    <source>
        <strain evidence="2">4086291</strain>
    </source>
</reference>
<feature type="region of interest" description="Disordered" evidence="1">
    <location>
        <begin position="344"/>
        <end position="371"/>
    </location>
</feature>
<dbReference type="AlphaFoldDB" id="A0A1X6P4K0"/>
<dbReference type="Proteomes" id="UP000218209">
    <property type="component" value="Unassembled WGS sequence"/>
</dbReference>
<name>A0A1X6P4K0_PORUM</name>